<accession>A0A143PQ92</accession>
<evidence type="ECO:0000256" key="2">
    <source>
        <dbReference type="SAM" id="Phobius"/>
    </source>
</evidence>
<dbReference type="AlphaFoldDB" id="A0A143PQ92"/>
<dbReference type="RefSeq" id="WP_110171674.1">
    <property type="nucleotide sequence ID" value="NZ_CP015136.1"/>
</dbReference>
<gene>
    <name evidence="3" type="ORF">LuPra_03211</name>
</gene>
<evidence type="ECO:0000313" key="4">
    <source>
        <dbReference type="Proteomes" id="UP000076079"/>
    </source>
</evidence>
<reference evidence="3 4" key="1">
    <citation type="journal article" date="2016" name="Genome Announc.">
        <title>First Complete Genome Sequence of a Subdivision 6 Acidobacterium Strain.</title>
        <authorList>
            <person name="Huang S."/>
            <person name="Vieira S."/>
            <person name="Bunk B."/>
            <person name="Riedel T."/>
            <person name="Sproer C."/>
            <person name="Overmann J."/>
        </authorList>
    </citation>
    <scope>NUCLEOTIDE SEQUENCE [LARGE SCALE GENOMIC DNA]</scope>
    <source>
        <strain evidence="4">DSM 100886 HEG_-6_39</strain>
    </source>
</reference>
<keyword evidence="2" id="KW-0812">Transmembrane</keyword>
<dbReference type="KEGG" id="abac:LuPra_03211"/>
<keyword evidence="4" id="KW-1185">Reference proteome</keyword>
<reference evidence="4" key="2">
    <citation type="submission" date="2016-04" db="EMBL/GenBank/DDBJ databases">
        <title>First Complete Genome Sequence of a Subdivision 6 Acidobacterium.</title>
        <authorList>
            <person name="Huang S."/>
            <person name="Vieira S."/>
            <person name="Bunk B."/>
            <person name="Riedel T."/>
            <person name="Sproeer C."/>
            <person name="Overmann J."/>
        </authorList>
    </citation>
    <scope>NUCLEOTIDE SEQUENCE [LARGE SCALE GENOMIC DNA]</scope>
    <source>
        <strain evidence="4">DSM 100886 HEG_-6_39</strain>
    </source>
</reference>
<dbReference type="Proteomes" id="UP000076079">
    <property type="component" value="Chromosome"/>
</dbReference>
<evidence type="ECO:0000256" key="1">
    <source>
        <dbReference type="SAM" id="MobiDB-lite"/>
    </source>
</evidence>
<organism evidence="3 4">
    <name type="scientific">Luteitalea pratensis</name>
    <dbReference type="NCBI Taxonomy" id="1855912"/>
    <lineage>
        <taxon>Bacteria</taxon>
        <taxon>Pseudomonadati</taxon>
        <taxon>Acidobacteriota</taxon>
        <taxon>Vicinamibacteria</taxon>
        <taxon>Vicinamibacterales</taxon>
        <taxon>Vicinamibacteraceae</taxon>
        <taxon>Luteitalea</taxon>
    </lineage>
</organism>
<sequence length="146" mass="15084">MNDSSNIWLAIIAISTLVMALVQVGAIIAGAMAARKLGARMGRLEAQVQGQLQPLVDRLNVIGADAARISALAVKQAEKADAAFTSAAHRVDQTLAVVQNAVVAPAREGMALASALRAAVGSIRKGSVTRRRPKGSGDEDDALFIG</sequence>
<name>A0A143PQ92_LUTPR</name>
<feature type="region of interest" description="Disordered" evidence="1">
    <location>
        <begin position="127"/>
        <end position="146"/>
    </location>
</feature>
<dbReference type="EMBL" id="CP015136">
    <property type="protein sequence ID" value="AMY09984.1"/>
    <property type="molecule type" value="Genomic_DNA"/>
</dbReference>
<feature type="transmembrane region" description="Helical" evidence="2">
    <location>
        <begin position="6"/>
        <end position="34"/>
    </location>
</feature>
<dbReference type="STRING" id="1855912.LuPra_03211"/>
<keyword evidence="2" id="KW-1133">Transmembrane helix</keyword>
<keyword evidence="2" id="KW-0472">Membrane</keyword>
<proteinExistence type="predicted"/>
<evidence type="ECO:0000313" key="3">
    <source>
        <dbReference type="EMBL" id="AMY09984.1"/>
    </source>
</evidence>
<protein>
    <submittedName>
        <fullName evidence="3">Uncharacterized protein</fullName>
    </submittedName>
</protein>